<organism evidence="5 6">
    <name type="scientific">Tenuifilum thalassicum</name>
    <dbReference type="NCBI Taxonomy" id="2590900"/>
    <lineage>
        <taxon>Bacteria</taxon>
        <taxon>Pseudomonadati</taxon>
        <taxon>Bacteroidota</taxon>
        <taxon>Bacteroidia</taxon>
        <taxon>Bacteroidales</taxon>
        <taxon>Tenuifilaceae</taxon>
        <taxon>Tenuifilum</taxon>
    </lineage>
</organism>
<dbReference type="SUPFAM" id="SSF46548">
    <property type="entry name" value="alpha-helical ferredoxin"/>
    <property type="match status" value="2"/>
</dbReference>
<dbReference type="PROSITE" id="PS51379">
    <property type="entry name" value="4FE4S_FER_2"/>
    <property type="match status" value="1"/>
</dbReference>
<dbReference type="SUPFAM" id="SSF51971">
    <property type="entry name" value="Nucleotide-binding domain"/>
    <property type="match status" value="1"/>
</dbReference>
<keyword evidence="2" id="KW-0408">Iron</keyword>
<dbReference type="Gene3D" id="1.10.1060.10">
    <property type="entry name" value="Alpha-helical ferredoxin"/>
    <property type="match status" value="1"/>
</dbReference>
<dbReference type="GO" id="GO:0016491">
    <property type="term" value="F:oxidoreductase activity"/>
    <property type="evidence" value="ECO:0007669"/>
    <property type="project" value="InterPro"/>
</dbReference>
<dbReference type="Gene3D" id="3.40.50.720">
    <property type="entry name" value="NAD(P)-binding Rossmann-like Domain"/>
    <property type="match status" value="1"/>
</dbReference>
<dbReference type="InterPro" id="IPR028261">
    <property type="entry name" value="DPD_II"/>
</dbReference>
<dbReference type="Proteomes" id="UP000500961">
    <property type="component" value="Chromosome"/>
</dbReference>
<dbReference type="InterPro" id="IPR023753">
    <property type="entry name" value="FAD/NAD-binding_dom"/>
</dbReference>
<dbReference type="InterPro" id="IPR017701">
    <property type="entry name" value="Se_rdtase_YgfK"/>
</dbReference>
<dbReference type="InterPro" id="IPR017900">
    <property type="entry name" value="4Fe4S_Fe_S_CS"/>
</dbReference>
<dbReference type="KEGG" id="ttz:FHG85_06360"/>
<protein>
    <submittedName>
        <fullName evidence="5">Putative selenate reductase subunit YgfK</fullName>
    </submittedName>
</protein>
<evidence type="ECO:0000256" key="1">
    <source>
        <dbReference type="ARBA" id="ARBA00022723"/>
    </source>
</evidence>
<dbReference type="SUPFAM" id="SSF51395">
    <property type="entry name" value="FMN-linked oxidoreductases"/>
    <property type="match status" value="1"/>
</dbReference>
<evidence type="ECO:0000313" key="6">
    <source>
        <dbReference type="Proteomes" id="UP000500961"/>
    </source>
</evidence>
<gene>
    <name evidence="5" type="primary">ygfK</name>
    <name evidence="5" type="ORF">FHG85_06360</name>
</gene>
<dbReference type="PROSITE" id="PS00198">
    <property type="entry name" value="4FE4S_FER_1"/>
    <property type="match status" value="1"/>
</dbReference>
<dbReference type="RefSeq" id="WP_173074105.1">
    <property type="nucleotide sequence ID" value="NZ_CP041345.1"/>
</dbReference>
<dbReference type="InterPro" id="IPR017896">
    <property type="entry name" value="4Fe4S_Fe-S-bd"/>
</dbReference>
<accession>A0A7D4BJX8</accession>
<keyword evidence="1" id="KW-0479">Metal-binding</keyword>
<dbReference type="GO" id="GO:0046872">
    <property type="term" value="F:metal ion binding"/>
    <property type="evidence" value="ECO:0007669"/>
    <property type="project" value="UniProtKB-KW"/>
</dbReference>
<dbReference type="AlphaFoldDB" id="A0A7D4BJX8"/>
<keyword evidence="3" id="KW-0411">Iron-sulfur</keyword>
<dbReference type="PANTHER" id="PTHR42783:SF3">
    <property type="entry name" value="GLUTAMATE SYNTHASE [NADPH] SMALL CHAIN-RELATED"/>
    <property type="match status" value="1"/>
</dbReference>
<dbReference type="InterPro" id="IPR009051">
    <property type="entry name" value="Helical_ferredxn"/>
</dbReference>
<reference evidence="5 6" key="1">
    <citation type="submission" date="2019-07" db="EMBL/GenBank/DDBJ databases">
        <title>Thalassofilum flectens gen. nov., sp. nov., a novel moderate thermophilic anaerobe from a shallow sea hot spring in Kunashir Island (Russia), representing a new family in the order Bacteroidales, and proposal of Thalassofilacea fam. nov.</title>
        <authorList>
            <person name="Kochetkova T.V."/>
            <person name="Podosokorskaya O.A."/>
            <person name="Novikov A."/>
            <person name="Elcheninov A.G."/>
            <person name="Toshchakov S.V."/>
            <person name="Kublanov I.V."/>
        </authorList>
    </citation>
    <scope>NUCLEOTIDE SEQUENCE [LARGE SCALE GENOMIC DNA]</scope>
    <source>
        <strain evidence="5 6">38-H</strain>
    </source>
</reference>
<keyword evidence="6" id="KW-1185">Reference proteome</keyword>
<feature type="domain" description="4Fe-4S ferredoxin-type" evidence="4">
    <location>
        <begin position="949"/>
        <end position="981"/>
    </location>
</feature>
<dbReference type="Pfam" id="PF07992">
    <property type="entry name" value="Pyr_redox_2"/>
    <property type="match status" value="1"/>
</dbReference>
<evidence type="ECO:0000256" key="2">
    <source>
        <dbReference type="ARBA" id="ARBA00023004"/>
    </source>
</evidence>
<dbReference type="PANTHER" id="PTHR42783">
    <property type="entry name" value="GLUTAMATE SYNTHASE [NADPH] SMALL CHAIN"/>
    <property type="match status" value="1"/>
</dbReference>
<name>A0A7D4BJX8_9BACT</name>
<dbReference type="PRINTS" id="PR00419">
    <property type="entry name" value="ADXRDTASE"/>
</dbReference>
<dbReference type="EMBL" id="CP041345">
    <property type="protein sequence ID" value="QKG79899.1"/>
    <property type="molecule type" value="Genomic_DNA"/>
</dbReference>
<evidence type="ECO:0000259" key="4">
    <source>
        <dbReference type="PROSITE" id="PS51379"/>
    </source>
</evidence>
<evidence type="ECO:0000256" key="3">
    <source>
        <dbReference type="ARBA" id="ARBA00023014"/>
    </source>
</evidence>
<dbReference type="GO" id="GO:0051536">
    <property type="term" value="F:iron-sulfur cluster binding"/>
    <property type="evidence" value="ECO:0007669"/>
    <property type="project" value="UniProtKB-KW"/>
</dbReference>
<sequence>MSDKFSPIPVDRLLGIILKEFERNNSIFGYPAELFFNPNHGRLPANIFGQQIDTPIGVAAGPHTQMALNIIVAWLMGARYIELKTIQTLDELEIAKPCIDMQDEGYNCEWSQELKVEESFNEYLKAWIIIHLLSHKLGFGDSPNAIFNMSVGYNLEGIKKPNVQWFLDKMSNAATEINEMVDKISHLYPEIKKVHIPTKLSDNITLSTMHGCPANEIEDIARYLLTERKLHTFVKLNPTLLGSEKLREILNHKLDFKTEVPDIAFEHDLKYPDALKLIKALNADAEKLNLFFGVKLTNTLESVNNKHVFPSDVDMMYMSGRALHPISINLAKKLQNEFGGKLLMSFSAGADTFNISQVMGCGFKTVTVSSDLLKPGGYGRLKQYISNLKDSFGDNNISWPSGDHALENLNAYAEETLSNKRYQNENFKSPSIKTARKLDYFDCIAAPCVDTCATNQDIPAYMHFASEGNYPKALEVILRTNPFPNTTGMVCDHLCQNKCTRINYDNSLQIRDIKRFIAENADIKLSAPQPNGKKVCIIGAGPSGLSCAFYLALHGFKVDVFESKSKAGGMVRYAIPGFRLTDEAIDKDISRIEQLGVKITYNHKVTRDEFSKLKDEYNYLYISAGAQKSAPFQIDGIDSKGVIDPLTFLIGVKSGEIKDIGKQVVIIGGGNTAMDAARTAHRLVGPDGEVTVVYRRTINEMPADEGEIKAVIAEGVEIIELASPEKVIAENGKVKALLCSKMKLEGTDSKGRPKPVKLEGSEFQIECNTIIPAVGQALDIDFVPTELLKADTRNYKTLIGNVYIGGDALRGAATAIKAIGDGRKAAEQIITNSGLSKLESPIPDKKHSYRELMIKRTERKYGYTHKEPSAKLSRTFNLVSQTPDVHTITKESSRCLHCDEVCNICTTVCPNMANFAYTIKPVRFQLEKVLVGSDGTTEIQPDFTFEVKQEVQILNIANFCNECGNCSTFCPTQGAPYMDKPKFHLTIKSFKENEEGYMLSLLKDRNVLIFKQKGGIKTLTETTEEYIYETDHVYARFDKKTFKLNEAKALTPCVRQIQFQHAAEMSVILEGAKQVMGV</sequence>
<dbReference type="InterPro" id="IPR036188">
    <property type="entry name" value="FAD/NAD-bd_sf"/>
</dbReference>
<dbReference type="Gene3D" id="3.50.50.60">
    <property type="entry name" value="FAD/NAD(P)-binding domain"/>
    <property type="match status" value="1"/>
</dbReference>
<dbReference type="Pfam" id="PF14691">
    <property type="entry name" value="Fer4_20"/>
    <property type="match status" value="1"/>
</dbReference>
<evidence type="ECO:0000313" key="5">
    <source>
        <dbReference type="EMBL" id="QKG79899.1"/>
    </source>
</evidence>
<proteinExistence type="predicted"/>
<dbReference type="NCBIfam" id="TIGR03315">
    <property type="entry name" value="Se_ygfK"/>
    <property type="match status" value="1"/>
</dbReference>